<dbReference type="EMBL" id="WKPR01000020">
    <property type="protein sequence ID" value="MSB21138.1"/>
    <property type="molecule type" value="Genomic_DNA"/>
</dbReference>
<dbReference type="RefSeq" id="WP_195457244.1">
    <property type="nucleotide sequence ID" value="NZ_JADNCN010000030.1"/>
</dbReference>
<gene>
    <name evidence="1" type="ORF">GKE97_16660</name>
</gene>
<protein>
    <submittedName>
        <fullName evidence="1">Uncharacterized protein</fullName>
    </submittedName>
</protein>
<sequence>MRTFIREKKIYCGKSYREVDIFQYTDAQYRATRRTRSKKVRESEPKQKNLNDINARRYFIQLGNLNFGDDPDALHVSATYSPKYLPATVEDAEREATNYLRRISYRREKEGLPPLKYLLITSYTTKRNSDTPVRIHHHIVMNGGLDRDVVEELWRKRKRKGQKKGDRIGFCNADRLQADENGIAALCVYLVKQSGGKKRWTSSQNLERPTSRTNDGKYNRRQIEKWARERPGREFWEKKYPGWTLTDEDYGIEYKYNDFTGWSIYLKLRKKE</sequence>
<organism evidence="1 2">
    <name type="scientific">Flavonifractor plautii</name>
    <name type="common">Fusobacterium plautii</name>
    <dbReference type="NCBI Taxonomy" id="292800"/>
    <lineage>
        <taxon>Bacteria</taxon>
        <taxon>Bacillati</taxon>
        <taxon>Bacillota</taxon>
        <taxon>Clostridia</taxon>
        <taxon>Eubacteriales</taxon>
        <taxon>Oscillospiraceae</taxon>
        <taxon>Flavonifractor</taxon>
    </lineage>
</organism>
<comment type="caution">
    <text evidence="1">The sequence shown here is derived from an EMBL/GenBank/DDBJ whole genome shotgun (WGS) entry which is preliminary data.</text>
</comment>
<proteinExistence type="predicted"/>
<evidence type="ECO:0000313" key="1">
    <source>
        <dbReference type="EMBL" id="MSB21138.1"/>
    </source>
</evidence>
<reference evidence="1 2" key="1">
    <citation type="journal article" date="2019" name="Nat. Med.">
        <title>A library of human gut bacterial isolates paired with longitudinal multiomics data enables mechanistic microbiome research.</title>
        <authorList>
            <person name="Poyet M."/>
            <person name="Groussin M."/>
            <person name="Gibbons S.M."/>
            <person name="Avila-Pacheco J."/>
            <person name="Jiang X."/>
            <person name="Kearney S.M."/>
            <person name="Perrotta A.R."/>
            <person name="Berdy B."/>
            <person name="Zhao S."/>
            <person name="Lieberman T.D."/>
            <person name="Swanson P.K."/>
            <person name="Smith M."/>
            <person name="Roesemann S."/>
            <person name="Alexander J.E."/>
            <person name="Rich S.A."/>
            <person name="Livny J."/>
            <person name="Vlamakis H."/>
            <person name="Clish C."/>
            <person name="Bullock K."/>
            <person name="Deik A."/>
            <person name="Scott J."/>
            <person name="Pierce K.A."/>
            <person name="Xavier R.J."/>
            <person name="Alm E.J."/>
        </authorList>
    </citation>
    <scope>NUCLEOTIDE SEQUENCE [LARGE SCALE GENOMIC DNA]</scope>
    <source>
        <strain evidence="1 2">BIOML-A2</strain>
    </source>
</reference>
<accession>A0A6I2R3A1</accession>
<evidence type="ECO:0000313" key="2">
    <source>
        <dbReference type="Proteomes" id="UP000434475"/>
    </source>
</evidence>
<dbReference type="AlphaFoldDB" id="A0A6I2R3A1"/>
<dbReference type="Proteomes" id="UP000434475">
    <property type="component" value="Unassembled WGS sequence"/>
</dbReference>
<name>A0A6I2R3A1_FLAPL</name>